<feature type="transmembrane region" description="Helical" evidence="2">
    <location>
        <begin position="287"/>
        <end position="310"/>
    </location>
</feature>
<dbReference type="EMBL" id="JALLPJ020001243">
    <property type="protein sequence ID" value="KAL3773191.1"/>
    <property type="molecule type" value="Genomic_DNA"/>
</dbReference>
<dbReference type="AlphaFoldDB" id="A0ABD3NB23"/>
<proteinExistence type="predicted"/>
<sequence length="921" mass="103305">MTISDETSTLDSPINNFSSHLDIADLVRSLDERARSADERARAADDRSAALAERVALLESQITSKSDESRSSIYSPFEPEPTVEKRPSLYNPYESERNIASFRTGKNVRIDLGSGSIQDLAYSPTEDDAIQTVVGVIENTNTNYRPQDPATSVLQYRLDRIEDRLYDVEEETRASFNPNEYTLPESTFSLLVTEHPLSSPFIFALFTVVLSLTCLGLVLADSVQSGTAGNPINIPPGVSSAVRAAQFVGILVGVLFEDECPQGLQHLAFGAGHTLLLNETKKIHKRLVAVSVLRLTVGYMFLSCLFINVVQNSDVIGIFYDVLALEFVENIDDTAFALAKKGFLGQKLLIATVKRHTIEIPMGEDRKSVVMSRDIFGDQKSVHRDILRSGSMISNSRSNNIARMLYYLNGIVLLSALTYLSSMQSRGRYRCLRIDVVFSEHIWEKAKIVGSEDTRLLVYPYFNGIYQADGTVDGHPRYIEQDKLTGSPFVQRQGAVIRFCEEIQSWVFMHPDIKTSNECEWLFRSKEVDPDTDYDLIQTADDPWTAWVGEAAFDAEVKVKCTTCLESSHCSYKGDCKCLELLSSSKCNVLSFTLFFRNLGVAGRCVCNLARVGHYCEFDRPCPMLATEKAEKIGSTGSPGEQWYHQNPIIQIGWQIYNRPIYYQTNLTSDPFDWRKFDVREREPTSMPSIAPSGDTLSPTPFSTPTVGTNRTLSPTSLIARTPTPAPAFGTANPSADGKITTPGVFESPPPDDVSYYDDVMYDMYYYPPTDSPTIPFYKANEYETDVPDFAEHDDFFEAKPLHDLDEIMQNYSVVMSFTGSRFYATIVEPDATIGQLFPQDYHAFWNNAFNVNRTFVISDETDDGTPVGIDFFEMRRRVPSDLNENVNFQYGPYGALIPNMNYEGAGFFHCLNNTQVDLDD</sequence>
<evidence type="ECO:0000313" key="4">
    <source>
        <dbReference type="Proteomes" id="UP001530400"/>
    </source>
</evidence>
<evidence type="ECO:0008006" key="5">
    <source>
        <dbReference type="Google" id="ProtNLM"/>
    </source>
</evidence>
<evidence type="ECO:0000256" key="2">
    <source>
        <dbReference type="SAM" id="Phobius"/>
    </source>
</evidence>
<feature type="transmembrane region" description="Helical" evidence="2">
    <location>
        <begin position="201"/>
        <end position="220"/>
    </location>
</feature>
<accession>A0ABD3NB23</accession>
<comment type="caution">
    <text evidence="3">The sequence shown here is derived from an EMBL/GenBank/DDBJ whole genome shotgun (WGS) entry which is preliminary data.</text>
</comment>
<keyword evidence="2" id="KW-0812">Transmembrane</keyword>
<dbReference type="Proteomes" id="UP001530400">
    <property type="component" value="Unassembled WGS sequence"/>
</dbReference>
<name>A0ABD3NB23_9STRA</name>
<evidence type="ECO:0000256" key="1">
    <source>
        <dbReference type="SAM" id="MobiDB-lite"/>
    </source>
</evidence>
<keyword evidence="4" id="KW-1185">Reference proteome</keyword>
<reference evidence="3 4" key="1">
    <citation type="submission" date="2024-10" db="EMBL/GenBank/DDBJ databases">
        <title>Updated reference genomes for cyclostephanoid diatoms.</title>
        <authorList>
            <person name="Roberts W.R."/>
            <person name="Alverson A.J."/>
        </authorList>
    </citation>
    <scope>NUCLEOTIDE SEQUENCE [LARGE SCALE GENOMIC DNA]</scope>
    <source>
        <strain evidence="3 4">AJA010-31</strain>
    </source>
</reference>
<evidence type="ECO:0000313" key="3">
    <source>
        <dbReference type="EMBL" id="KAL3773191.1"/>
    </source>
</evidence>
<keyword evidence="2" id="KW-1133">Transmembrane helix</keyword>
<gene>
    <name evidence="3" type="ORF">ACHAWO_006313</name>
</gene>
<organism evidence="3 4">
    <name type="scientific">Cyclotella atomus</name>
    <dbReference type="NCBI Taxonomy" id="382360"/>
    <lineage>
        <taxon>Eukaryota</taxon>
        <taxon>Sar</taxon>
        <taxon>Stramenopiles</taxon>
        <taxon>Ochrophyta</taxon>
        <taxon>Bacillariophyta</taxon>
        <taxon>Coscinodiscophyceae</taxon>
        <taxon>Thalassiosirophycidae</taxon>
        <taxon>Stephanodiscales</taxon>
        <taxon>Stephanodiscaceae</taxon>
        <taxon>Cyclotella</taxon>
    </lineage>
</organism>
<keyword evidence="2" id="KW-0472">Membrane</keyword>
<feature type="region of interest" description="Disordered" evidence="1">
    <location>
        <begin position="67"/>
        <end position="89"/>
    </location>
</feature>
<protein>
    <recommendedName>
        <fullName evidence="5">EGF-like domain-containing protein</fullName>
    </recommendedName>
</protein>